<evidence type="ECO:0000256" key="5">
    <source>
        <dbReference type="SAM" id="MobiDB-lite"/>
    </source>
</evidence>
<dbReference type="KEGG" id="ntd:EGO55_05450"/>
<dbReference type="OrthoDB" id="70491at2"/>
<keyword evidence="2 4" id="KW-0238">DNA-binding</keyword>
<evidence type="ECO:0000256" key="2">
    <source>
        <dbReference type="ARBA" id="ARBA00023125"/>
    </source>
</evidence>
<dbReference type="eggNOG" id="ENOG503448G">
    <property type="taxonomic scope" value="Bacteria"/>
</dbReference>
<dbReference type="EMBL" id="BASZ01000009">
    <property type="protein sequence ID" value="GAD50428.1"/>
    <property type="molecule type" value="Genomic_DNA"/>
</dbReference>
<evidence type="ECO:0000313" key="8">
    <source>
        <dbReference type="Proteomes" id="UP000016568"/>
    </source>
</evidence>
<feature type="compositionally biased region" description="Basic and acidic residues" evidence="5">
    <location>
        <begin position="33"/>
        <end position="44"/>
    </location>
</feature>
<gene>
    <name evidence="7" type="ORF">NT2_09_00360</name>
</gene>
<protein>
    <recommendedName>
        <fullName evidence="6">HTH tetR-type domain-containing protein</fullName>
    </recommendedName>
</protein>
<feature type="region of interest" description="Disordered" evidence="5">
    <location>
        <begin position="1"/>
        <end position="44"/>
    </location>
</feature>
<dbReference type="SUPFAM" id="SSF46689">
    <property type="entry name" value="Homeodomain-like"/>
    <property type="match status" value="2"/>
</dbReference>
<evidence type="ECO:0000313" key="7">
    <source>
        <dbReference type="EMBL" id="GAD50428.1"/>
    </source>
</evidence>
<dbReference type="AlphaFoldDB" id="U3A6Q9"/>
<keyword evidence="1" id="KW-0805">Transcription regulation</keyword>
<evidence type="ECO:0000256" key="1">
    <source>
        <dbReference type="ARBA" id="ARBA00023015"/>
    </source>
</evidence>
<evidence type="ECO:0000256" key="4">
    <source>
        <dbReference type="PROSITE-ProRule" id="PRU00335"/>
    </source>
</evidence>
<organism evidence="7 8">
    <name type="scientific">Caenibius tardaugens NBRC 16725</name>
    <dbReference type="NCBI Taxonomy" id="1219035"/>
    <lineage>
        <taxon>Bacteria</taxon>
        <taxon>Pseudomonadati</taxon>
        <taxon>Pseudomonadota</taxon>
        <taxon>Alphaproteobacteria</taxon>
        <taxon>Sphingomonadales</taxon>
        <taxon>Erythrobacteraceae</taxon>
        <taxon>Caenibius</taxon>
    </lineage>
</organism>
<sequence>MLRWQSGKRYEASMSAQTETRKSGKTVRGRSVAADKRDGSGGEAIGGRERVLQAAVRILEVSGIRGLSLRAAAEAAGVTLPTVQHHFASLGDLLNQACEQILLRAAASLEMPDEDGVQSAVRRHDDHVAARLGAALGHRLGVFYGQTVGELTAAAHLARHGSGRAAARGWVASRLLAVRRLAGAHYDRRFLAEVSLGLELLSLGCAKMPNIALVNQEVMEKAVAYKRGLVADDLAEVPFWFGRENAELAPILAQEKPPAPSRPGRPSNMPKPLYAAAVALFAEGGLTAMTYRALAAKAKTSVSVVSYHIPTSAQIFYGAYRLIHSRQAWPGRTLANEEEPTLSVALADIAGVRAHLLSFQALSAGATEPEFQFHAWSIRMMRGGHFWRNPPASLHLHPDDFRRHLFSIWLLGAGFLAEASRDPERAAAFLRLRVPTIRERLGVAAVAEFHIAA</sequence>
<dbReference type="Gene3D" id="1.10.357.10">
    <property type="entry name" value="Tetracycline Repressor, domain 2"/>
    <property type="match status" value="2"/>
</dbReference>
<keyword evidence="8" id="KW-1185">Reference proteome</keyword>
<evidence type="ECO:0000259" key="6">
    <source>
        <dbReference type="PROSITE" id="PS50977"/>
    </source>
</evidence>
<keyword evidence="3" id="KW-0804">Transcription</keyword>
<dbReference type="PANTHER" id="PTHR30055">
    <property type="entry name" value="HTH-TYPE TRANSCRIPTIONAL REGULATOR RUTR"/>
    <property type="match status" value="1"/>
</dbReference>
<dbReference type="InterPro" id="IPR001647">
    <property type="entry name" value="HTH_TetR"/>
</dbReference>
<proteinExistence type="predicted"/>
<dbReference type="Proteomes" id="UP000016568">
    <property type="component" value="Unassembled WGS sequence"/>
</dbReference>
<comment type="caution">
    <text evidence="7">The sequence shown here is derived from an EMBL/GenBank/DDBJ whole genome shotgun (WGS) entry which is preliminary data.</text>
</comment>
<feature type="DNA-binding region" description="H-T-H motif" evidence="4">
    <location>
        <begin position="68"/>
        <end position="87"/>
    </location>
</feature>
<accession>U3A6Q9</accession>
<dbReference type="InterPro" id="IPR050109">
    <property type="entry name" value="HTH-type_TetR-like_transc_reg"/>
</dbReference>
<name>U3A6Q9_9SPHN</name>
<reference evidence="7 8" key="1">
    <citation type="submission" date="2013-09" db="EMBL/GenBank/DDBJ databases">
        <title>Whole genome shotgun sequence of Novosphingobium tardaugens NBRC 16725.</title>
        <authorList>
            <person name="Isaki S."/>
            <person name="Hosoyama A."/>
            <person name="Tsuchikane K."/>
            <person name="Katsumata H."/>
            <person name="Ando Y."/>
            <person name="Yamazaki S."/>
            <person name="Fujita N."/>
        </authorList>
    </citation>
    <scope>NUCLEOTIDE SEQUENCE [LARGE SCALE GENOMIC DNA]</scope>
    <source>
        <strain evidence="7 8">NBRC 16725</strain>
    </source>
</reference>
<dbReference type="PANTHER" id="PTHR30055:SF234">
    <property type="entry name" value="HTH-TYPE TRANSCRIPTIONAL REGULATOR BETI"/>
    <property type="match status" value="1"/>
</dbReference>
<dbReference type="Pfam" id="PF00440">
    <property type="entry name" value="TetR_N"/>
    <property type="match status" value="1"/>
</dbReference>
<dbReference type="GO" id="GO:0000976">
    <property type="term" value="F:transcription cis-regulatory region binding"/>
    <property type="evidence" value="ECO:0007669"/>
    <property type="project" value="TreeGrafter"/>
</dbReference>
<dbReference type="InterPro" id="IPR009057">
    <property type="entry name" value="Homeodomain-like_sf"/>
</dbReference>
<feature type="domain" description="HTH tetR-type" evidence="6">
    <location>
        <begin position="45"/>
        <end position="105"/>
    </location>
</feature>
<dbReference type="PROSITE" id="PS50977">
    <property type="entry name" value="HTH_TETR_2"/>
    <property type="match status" value="1"/>
</dbReference>
<dbReference type="GO" id="GO:0003700">
    <property type="term" value="F:DNA-binding transcription factor activity"/>
    <property type="evidence" value="ECO:0007669"/>
    <property type="project" value="TreeGrafter"/>
</dbReference>
<evidence type="ECO:0000256" key="3">
    <source>
        <dbReference type="ARBA" id="ARBA00023163"/>
    </source>
</evidence>